<feature type="region of interest" description="Disordered" evidence="2">
    <location>
        <begin position="75"/>
        <end position="120"/>
    </location>
</feature>
<protein>
    <recommendedName>
        <fullName evidence="3">DH domain-containing protein</fullName>
    </recommendedName>
</protein>
<dbReference type="GeneID" id="77726375"/>
<dbReference type="RefSeq" id="XP_052946295.1">
    <property type="nucleotide sequence ID" value="XM_053087174.1"/>
</dbReference>
<feature type="compositionally biased region" description="Low complexity" evidence="2">
    <location>
        <begin position="723"/>
        <end position="744"/>
    </location>
</feature>
<name>A0AA38H900_9TREE</name>
<reference evidence="4" key="1">
    <citation type="journal article" date="2022" name="G3 (Bethesda)">
        <title>High quality genome of the basidiomycete yeast Dioszegia hungarica PDD-24b-2 isolated from cloud water.</title>
        <authorList>
            <person name="Jarrige D."/>
            <person name="Haridas S."/>
            <person name="Bleykasten-Grosshans C."/>
            <person name="Joly M."/>
            <person name="Nadalig T."/>
            <person name="Sancelme M."/>
            <person name="Vuilleumier S."/>
            <person name="Grigoriev I.V."/>
            <person name="Amato P."/>
            <person name="Bringel F."/>
        </authorList>
    </citation>
    <scope>NUCLEOTIDE SEQUENCE</scope>
    <source>
        <strain evidence="4">PDD-24b-2</strain>
    </source>
</reference>
<evidence type="ECO:0000313" key="4">
    <source>
        <dbReference type="EMBL" id="KAI9636518.1"/>
    </source>
</evidence>
<feature type="compositionally biased region" description="Polar residues" evidence="2">
    <location>
        <begin position="35"/>
        <end position="49"/>
    </location>
</feature>
<sequence length="1373" mass="149342">MAPLSSPYKLGQPSRHRSASPLPPPPAPPPKAIDLNSSTRSTDQASGQKITRRAFICDVVVEHEGEETANLLSHLGRPLVPPSTLPSVVINRPTTPSRAASDDEDEGGPSRAWSPKKREDAARQLNSLVEELVRTERSYLSRIKALKASYADPLRSFAKDKHTQIIPLYEAKNLFANIDQVVPASQAFLADLEDIWESGRGVDHVGDICLRHLKDLATFAPYRTYLSKQDEVHKLFQEALKKYSGFCSFIDSTKYQTTGIGNIGLRELLMEPVQRIPRYTLLWQTMIKAMPPMAPQRSKLTEAVDIASRIAKCEPDAQIVRATVMYCLQRNVEDFPADLFSNKRDYLDSLDVDDVPVDFMSPSNSHTSRPMSSFSTASASTPSLASIGSSVTSSQLPTSPTGYSNSSLSTLHCTLFLFNDKLIIVKRQSAAVSGRKVTGLDDVTRLVKSGGGVAVMDKGGAKKDKLSYRGIVDILDVIASDTGNGDFHLFFERPPTDQTDRWSARPFRSYTAVHPPYSSSLDSVAIRKDKARFVHNLWAAQTVARAKLLPKEIEPPRPMVSEYEVGLEGAGEIFGRAKCYWSVWDKKGWSVVGKRAKVVIHIDEGGSADDLVLSEETGPCMLIRVQPLPGGLCRLSYATLADEGDEREVISMNDATDKIATIIHRYGIFKFRTSNASAPNTPSSSSHRLRPSMLNLDAISRNLFGAAPSIRSQSSSVDAFGTTASKRSSGLSRSTTSASRISTSSDERTKRLSRLSSSSASDREEADEELDQTAPMKQRSPYKAKSTDAGMAQSEVDLNERLQLARKNSKSMAALSPRPSRRMDTRSHGELRRGGIPLASTHTLSMSTTSPTMFTTAPLRVRNKSPSPTRPLNANPLPQLPQLPTQSPFTLRRPAPSLEISGLGFAASPPPMEYTVSGPSTPTPLSPRLGLMGPRSPTMTAPRSPLLNSYTAPKSPLLSPVPQGPRSPGPRPLPAPPGIGSAHTKLRVVSGSGRRVSAGRETVPLRDSASAKPDGPDQSTPTATPIMLAKRQHSEDHLTPRKRSLTRSPLEPIPSAADIADLPDPLRVPSSLGRKPKSPLPGLAHLTPTLHTVRRASGASMNGSVNSTGTAGTEDIEMADHTDVLAALDAGVQRVTESKAAAKRLRLDVVALKKQLARDGARDVRSGGGGGNQGSMPRSPQRRNMNRLLDLDGMSDYGAPLAQNTRHTNTAVIAAKHDLENTVAEERLRGMVAVAERLEGGLKAALGDLEVCRGLIGGLMTGLEQKNGELEGMAAQVTRAKEQQELLRQQLGDAQIEVDTIYEAFNTELDGMFNDAQLPPTEAFAALRQDLQSTKTERNELRLENTRLRRELEEANLKREQWAKILRDHGVIH</sequence>
<evidence type="ECO:0000259" key="3">
    <source>
        <dbReference type="PROSITE" id="PS50010"/>
    </source>
</evidence>
<gene>
    <name evidence="4" type="ORF">MKK02DRAFT_26333</name>
</gene>
<feature type="region of interest" description="Disordered" evidence="2">
    <location>
        <begin position="909"/>
        <end position="1064"/>
    </location>
</feature>
<dbReference type="SMART" id="SM00325">
    <property type="entry name" value="RhoGEF"/>
    <property type="match status" value="1"/>
</dbReference>
<accession>A0AA38H900</accession>
<dbReference type="PANTHER" id="PTHR12673">
    <property type="entry name" value="FACIOGENITAL DYSPLASIA PROTEIN"/>
    <property type="match status" value="1"/>
</dbReference>
<keyword evidence="5" id="KW-1185">Reference proteome</keyword>
<dbReference type="InterPro" id="IPR035899">
    <property type="entry name" value="DBL_dom_sf"/>
</dbReference>
<dbReference type="GO" id="GO:0005737">
    <property type="term" value="C:cytoplasm"/>
    <property type="evidence" value="ECO:0007669"/>
    <property type="project" value="TreeGrafter"/>
</dbReference>
<dbReference type="PROSITE" id="PS50010">
    <property type="entry name" value="DH_2"/>
    <property type="match status" value="1"/>
</dbReference>
<feature type="region of interest" description="Disordered" evidence="2">
    <location>
        <begin position="862"/>
        <end position="885"/>
    </location>
</feature>
<dbReference type="Gene3D" id="1.20.900.10">
    <property type="entry name" value="Dbl homology (DH) domain"/>
    <property type="match status" value="1"/>
</dbReference>
<feature type="coiled-coil region" evidence="1">
    <location>
        <begin position="1263"/>
        <end position="1297"/>
    </location>
</feature>
<comment type="caution">
    <text evidence="4">The sequence shown here is derived from an EMBL/GenBank/DDBJ whole genome shotgun (WGS) entry which is preliminary data.</text>
</comment>
<organism evidence="4 5">
    <name type="scientific">Dioszegia hungarica</name>
    <dbReference type="NCBI Taxonomy" id="4972"/>
    <lineage>
        <taxon>Eukaryota</taxon>
        <taxon>Fungi</taxon>
        <taxon>Dikarya</taxon>
        <taxon>Basidiomycota</taxon>
        <taxon>Agaricomycotina</taxon>
        <taxon>Tremellomycetes</taxon>
        <taxon>Tremellales</taxon>
        <taxon>Bulleribasidiaceae</taxon>
        <taxon>Dioszegia</taxon>
    </lineage>
</organism>
<dbReference type="Pfam" id="PF00621">
    <property type="entry name" value="RhoGEF"/>
    <property type="match status" value="1"/>
</dbReference>
<feature type="compositionally biased region" description="Pro residues" evidence="2">
    <location>
        <begin position="962"/>
        <end position="977"/>
    </location>
</feature>
<feature type="region of interest" description="Disordered" evidence="2">
    <location>
        <begin position="1158"/>
        <end position="1182"/>
    </location>
</feature>
<evidence type="ECO:0000313" key="5">
    <source>
        <dbReference type="Proteomes" id="UP001164286"/>
    </source>
</evidence>
<feature type="domain" description="DH" evidence="3">
    <location>
        <begin position="124"/>
        <end position="317"/>
    </location>
</feature>
<feature type="coiled-coil region" evidence="1">
    <location>
        <begin position="1324"/>
        <end position="1365"/>
    </location>
</feature>
<dbReference type="GO" id="GO:0005085">
    <property type="term" value="F:guanyl-nucleotide exchange factor activity"/>
    <property type="evidence" value="ECO:0007669"/>
    <property type="project" value="InterPro"/>
</dbReference>
<feature type="region of interest" description="Disordered" evidence="2">
    <location>
        <begin position="715"/>
        <end position="793"/>
    </location>
</feature>
<dbReference type="EMBL" id="JAKWFO010000005">
    <property type="protein sequence ID" value="KAI9636518.1"/>
    <property type="molecule type" value="Genomic_DNA"/>
</dbReference>
<feature type="region of interest" description="Disordered" evidence="2">
    <location>
        <begin position="806"/>
        <end position="834"/>
    </location>
</feature>
<feature type="compositionally biased region" description="Basic and acidic residues" evidence="2">
    <location>
        <begin position="821"/>
        <end position="833"/>
    </location>
</feature>
<evidence type="ECO:0000256" key="2">
    <source>
        <dbReference type="SAM" id="MobiDB-lite"/>
    </source>
</evidence>
<dbReference type="InterPro" id="IPR051092">
    <property type="entry name" value="FYVE_RhoGEF_PH"/>
</dbReference>
<evidence type="ECO:0000256" key="1">
    <source>
        <dbReference type="SAM" id="Coils"/>
    </source>
</evidence>
<dbReference type="Proteomes" id="UP001164286">
    <property type="component" value="Unassembled WGS sequence"/>
</dbReference>
<dbReference type="PANTHER" id="PTHR12673:SF270">
    <property type="entry name" value="FYVE-TYPE DOMAIN-CONTAINING PROTEIN"/>
    <property type="match status" value="1"/>
</dbReference>
<feature type="region of interest" description="Disordered" evidence="2">
    <location>
        <begin position="1"/>
        <end position="49"/>
    </location>
</feature>
<keyword evidence="1" id="KW-0175">Coiled coil</keyword>
<feature type="compositionally biased region" description="Low complexity" evidence="2">
    <location>
        <begin position="871"/>
        <end position="884"/>
    </location>
</feature>
<dbReference type="InterPro" id="IPR000219">
    <property type="entry name" value="DH_dom"/>
</dbReference>
<feature type="compositionally biased region" description="Pro residues" evidence="2">
    <location>
        <begin position="21"/>
        <end position="31"/>
    </location>
</feature>
<feature type="compositionally biased region" description="Polar residues" evidence="2">
    <location>
        <begin position="937"/>
        <end position="952"/>
    </location>
</feature>
<dbReference type="SUPFAM" id="SSF48065">
    <property type="entry name" value="DBL homology domain (DH-domain)"/>
    <property type="match status" value="1"/>
</dbReference>
<proteinExistence type="predicted"/>